<feature type="compositionally biased region" description="Basic and acidic residues" evidence="1">
    <location>
        <begin position="36"/>
        <end position="54"/>
    </location>
</feature>
<reference evidence="2" key="1">
    <citation type="submission" date="2023-11" db="EMBL/GenBank/DDBJ databases">
        <authorList>
            <person name="Alioto T."/>
            <person name="Alioto T."/>
            <person name="Gomez Garrido J."/>
        </authorList>
    </citation>
    <scope>NUCLEOTIDE SEQUENCE</scope>
</reference>
<dbReference type="Proteomes" id="UP001296104">
    <property type="component" value="Unassembled WGS sequence"/>
</dbReference>
<evidence type="ECO:0000313" key="3">
    <source>
        <dbReference type="Proteomes" id="UP001296104"/>
    </source>
</evidence>
<protein>
    <submittedName>
        <fullName evidence="2">Uncharacterized protein</fullName>
    </submittedName>
</protein>
<proteinExistence type="predicted"/>
<dbReference type="EMBL" id="CAVMBE010000040">
    <property type="protein sequence ID" value="CAK4030830.1"/>
    <property type="molecule type" value="Genomic_DNA"/>
</dbReference>
<dbReference type="AlphaFoldDB" id="A0AAI8Z1P6"/>
<gene>
    <name evidence="2" type="ORF">LECACI_7A005988</name>
</gene>
<comment type="caution">
    <text evidence="2">The sequence shown here is derived from an EMBL/GenBank/DDBJ whole genome shotgun (WGS) entry which is preliminary data.</text>
</comment>
<name>A0AAI8Z1P6_9PEZI</name>
<feature type="region of interest" description="Disordered" evidence="1">
    <location>
        <begin position="32"/>
        <end position="54"/>
    </location>
</feature>
<evidence type="ECO:0000256" key="1">
    <source>
        <dbReference type="SAM" id="MobiDB-lite"/>
    </source>
</evidence>
<evidence type="ECO:0000313" key="2">
    <source>
        <dbReference type="EMBL" id="CAK4030830.1"/>
    </source>
</evidence>
<sequence>MASIEAKADRAVSQSPLLQTLQDVYEMGMAMTAQNTEERGEPVLSSPDERQEHIGVKRDVQHAGLNETDSNSTSGLVQLLKSNISSSETENNRSGSLVVSWRPDNSDSTYANSWNQLNGVEKLFVGLGLWIWHGTGLAVFLKRLIN</sequence>
<keyword evidence="3" id="KW-1185">Reference proteome</keyword>
<accession>A0AAI8Z1P6</accession>
<organism evidence="2 3">
    <name type="scientific">Lecanosticta acicola</name>
    <dbReference type="NCBI Taxonomy" id="111012"/>
    <lineage>
        <taxon>Eukaryota</taxon>
        <taxon>Fungi</taxon>
        <taxon>Dikarya</taxon>
        <taxon>Ascomycota</taxon>
        <taxon>Pezizomycotina</taxon>
        <taxon>Dothideomycetes</taxon>
        <taxon>Dothideomycetidae</taxon>
        <taxon>Mycosphaerellales</taxon>
        <taxon>Mycosphaerellaceae</taxon>
        <taxon>Lecanosticta</taxon>
    </lineage>
</organism>